<evidence type="ECO:0000256" key="4">
    <source>
        <dbReference type="ARBA" id="ARBA00022827"/>
    </source>
</evidence>
<evidence type="ECO:0000256" key="13">
    <source>
        <dbReference type="RuleBase" id="RU003692"/>
    </source>
</evidence>
<feature type="active site" description="Proton acceptor" evidence="10">
    <location>
        <position position="449"/>
    </location>
</feature>
<dbReference type="PROSITE" id="PS00076">
    <property type="entry name" value="PYRIDINE_REDOX_1"/>
    <property type="match status" value="1"/>
</dbReference>
<comment type="caution">
    <text evidence="16">The sequence shown here is derived from an EMBL/GenBank/DDBJ whole genome shotgun (WGS) entry which is preliminary data.</text>
</comment>
<dbReference type="GO" id="GO:0005737">
    <property type="term" value="C:cytoplasm"/>
    <property type="evidence" value="ECO:0007669"/>
    <property type="project" value="UniProtKB-ARBA"/>
</dbReference>
<dbReference type="Pfam" id="PF02852">
    <property type="entry name" value="Pyr_redox_dim"/>
    <property type="match status" value="1"/>
</dbReference>
<evidence type="ECO:0000313" key="16">
    <source>
        <dbReference type="EMBL" id="RJY08906.1"/>
    </source>
</evidence>
<dbReference type="InterPro" id="IPR004099">
    <property type="entry name" value="Pyr_nucl-diS_OxRdtase_dimer"/>
</dbReference>
<keyword evidence="5 13" id="KW-0560">Oxidoreductase</keyword>
<feature type="binding site" evidence="11">
    <location>
        <position position="203"/>
    </location>
    <ligand>
        <name>NAD(+)</name>
        <dbReference type="ChEBI" id="CHEBI:57540"/>
    </ligand>
</feature>
<dbReference type="RefSeq" id="WP_120047919.1">
    <property type="nucleotide sequence ID" value="NZ_RAHX01000001.1"/>
</dbReference>
<keyword evidence="4 11" id="KW-0274">FAD</keyword>
<dbReference type="FunFam" id="3.30.390.30:FF:000001">
    <property type="entry name" value="Dihydrolipoyl dehydrogenase"/>
    <property type="match status" value="1"/>
</dbReference>
<evidence type="ECO:0000313" key="17">
    <source>
        <dbReference type="Proteomes" id="UP000285232"/>
    </source>
</evidence>
<keyword evidence="8 13" id="KW-0676">Redox-active center</keyword>
<feature type="disulfide bond" description="Redox-active" evidence="12">
    <location>
        <begin position="44"/>
        <end position="49"/>
    </location>
</feature>
<organism evidence="16 17">
    <name type="scientific">Aurantiacibacter aquimixticola</name>
    <dbReference type="NCBI Taxonomy" id="1958945"/>
    <lineage>
        <taxon>Bacteria</taxon>
        <taxon>Pseudomonadati</taxon>
        <taxon>Pseudomonadota</taxon>
        <taxon>Alphaproteobacteria</taxon>
        <taxon>Sphingomonadales</taxon>
        <taxon>Erythrobacteraceae</taxon>
        <taxon>Aurantiacibacter</taxon>
    </lineage>
</organism>
<feature type="domain" description="Pyridine nucleotide-disulphide oxidoreductase dimerisation" evidence="14">
    <location>
        <begin position="347"/>
        <end position="460"/>
    </location>
</feature>
<feature type="domain" description="FAD/NAD(P)-binding" evidence="15">
    <location>
        <begin position="6"/>
        <end position="328"/>
    </location>
</feature>
<keyword evidence="7" id="KW-1015">Disulfide bond</keyword>
<dbReference type="FunFam" id="3.50.50.60:FF:000025">
    <property type="entry name" value="Dihydrolipoyl dehydrogenase"/>
    <property type="match status" value="1"/>
</dbReference>
<name>A0A419RT02_9SPHN</name>
<feature type="binding site" evidence="11">
    <location>
        <position position="53"/>
    </location>
    <ligand>
        <name>FAD</name>
        <dbReference type="ChEBI" id="CHEBI:57692"/>
    </ligand>
</feature>
<evidence type="ECO:0000256" key="6">
    <source>
        <dbReference type="ARBA" id="ARBA00023027"/>
    </source>
</evidence>
<dbReference type="GO" id="GO:0006103">
    <property type="term" value="P:2-oxoglutarate metabolic process"/>
    <property type="evidence" value="ECO:0007669"/>
    <property type="project" value="TreeGrafter"/>
</dbReference>
<dbReference type="InterPro" id="IPR006258">
    <property type="entry name" value="Lipoamide_DH"/>
</dbReference>
<feature type="binding site" evidence="11">
    <location>
        <begin position="319"/>
        <end position="322"/>
    </location>
    <ligand>
        <name>FAD</name>
        <dbReference type="ChEBI" id="CHEBI:57692"/>
    </ligand>
</feature>
<dbReference type="GO" id="GO:0004148">
    <property type="term" value="F:dihydrolipoyl dehydrogenase (NADH) activity"/>
    <property type="evidence" value="ECO:0007669"/>
    <property type="project" value="UniProtKB-EC"/>
</dbReference>
<keyword evidence="3 13" id="KW-0285">Flavoprotein</keyword>
<protein>
    <recommendedName>
        <fullName evidence="2 13">Dihydrolipoyl dehydrogenase</fullName>
        <ecNumber evidence="2 13">1.8.1.4</ecNumber>
    </recommendedName>
</protein>
<keyword evidence="17" id="KW-1185">Reference proteome</keyword>
<evidence type="ECO:0000256" key="3">
    <source>
        <dbReference type="ARBA" id="ARBA00022630"/>
    </source>
</evidence>
<dbReference type="PRINTS" id="PR00368">
    <property type="entry name" value="FADPNR"/>
</dbReference>
<dbReference type="EMBL" id="RAHX01000001">
    <property type="protein sequence ID" value="RJY08906.1"/>
    <property type="molecule type" value="Genomic_DNA"/>
</dbReference>
<evidence type="ECO:0000256" key="9">
    <source>
        <dbReference type="ARBA" id="ARBA00049187"/>
    </source>
</evidence>
<dbReference type="InterPro" id="IPR001100">
    <property type="entry name" value="Pyr_nuc-diS_OxRdtase"/>
</dbReference>
<dbReference type="InterPro" id="IPR036188">
    <property type="entry name" value="FAD/NAD-bd_sf"/>
</dbReference>
<reference evidence="16 17" key="1">
    <citation type="journal article" date="2017" name="Int. J. Syst. Evol. Microbiol.">
        <title>Erythrobacter aquimixticola sp. nov., isolated from the junction between the ocean and a freshwater spring.</title>
        <authorList>
            <person name="Park S."/>
            <person name="Jung Y.T."/>
            <person name="Choi S.J."/>
            <person name="Yoon J.H."/>
        </authorList>
    </citation>
    <scope>NUCLEOTIDE SEQUENCE [LARGE SCALE GENOMIC DNA]</scope>
    <source>
        <strain evidence="16 17">JSSK-14</strain>
    </source>
</reference>
<evidence type="ECO:0000256" key="11">
    <source>
        <dbReference type="PIRSR" id="PIRSR000350-3"/>
    </source>
</evidence>
<comment type="catalytic activity">
    <reaction evidence="9 13">
        <text>N(6)-[(R)-dihydrolipoyl]-L-lysyl-[protein] + NAD(+) = N(6)-[(R)-lipoyl]-L-lysyl-[protein] + NADH + H(+)</text>
        <dbReference type="Rhea" id="RHEA:15045"/>
        <dbReference type="Rhea" id="RHEA-COMP:10474"/>
        <dbReference type="Rhea" id="RHEA-COMP:10475"/>
        <dbReference type="ChEBI" id="CHEBI:15378"/>
        <dbReference type="ChEBI" id="CHEBI:57540"/>
        <dbReference type="ChEBI" id="CHEBI:57945"/>
        <dbReference type="ChEBI" id="CHEBI:83099"/>
        <dbReference type="ChEBI" id="CHEBI:83100"/>
        <dbReference type="EC" id="1.8.1.4"/>
    </reaction>
</comment>
<feature type="binding site" evidence="11">
    <location>
        <position position="272"/>
    </location>
    <ligand>
        <name>NAD(+)</name>
        <dbReference type="ChEBI" id="CHEBI:57540"/>
    </ligand>
</feature>
<dbReference type="PRINTS" id="PR00411">
    <property type="entry name" value="PNDRDTASEI"/>
</dbReference>
<dbReference type="OrthoDB" id="7410809at2"/>
<proteinExistence type="inferred from homology"/>
<accession>A0A419RT02</accession>
<dbReference type="PIRSF" id="PIRSF000350">
    <property type="entry name" value="Mercury_reductase_MerA"/>
    <property type="match status" value="1"/>
</dbReference>
<dbReference type="InterPro" id="IPR023753">
    <property type="entry name" value="FAD/NAD-binding_dom"/>
</dbReference>
<dbReference type="EC" id="1.8.1.4" evidence="2 13"/>
<evidence type="ECO:0000259" key="15">
    <source>
        <dbReference type="Pfam" id="PF07992"/>
    </source>
</evidence>
<keyword evidence="6 11" id="KW-0520">NAD</keyword>
<comment type="similarity">
    <text evidence="1 13">Belongs to the class-I pyridine nucleotide-disulfide oxidoreductase family.</text>
</comment>
<dbReference type="GO" id="GO:0045333">
    <property type="term" value="P:cellular respiration"/>
    <property type="evidence" value="ECO:0007669"/>
    <property type="project" value="UniProtKB-ARBA"/>
</dbReference>
<dbReference type="Gene3D" id="3.30.390.30">
    <property type="match status" value="1"/>
</dbReference>
<dbReference type="InterPro" id="IPR050151">
    <property type="entry name" value="Class-I_Pyr_Nuc-Dis_Oxidored"/>
</dbReference>
<dbReference type="InterPro" id="IPR016156">
    <property type="entry name" value="FAD/NAD-linked_Rdtase_dimer_sf"/>
</dbReference>
<keyword evidence="11" id="KW-0547">Nucleotide-binding</keyword>
<feature type="binding site" evidence="11">
    <location>
        <begin position="141"/>
        <end position="143"/>
    </location>
    <ligand>
        <name>FAD</name>
        <dbReference type="ChEBI" id="CHEBI:57692"/>
    </ligand>
</feature>
<dbReference type="InterPro" id="IPR012999">
    <property type="entry name" value="Pyr_OxRdtase_I_AS"/>
</dbReference>
<dbReference type="Gene3D" id="3.50.50.60">
    <property type="entry name" value="FAD/NAD(P)-binding domain"/>
    <property type="match status" value="2"/>
</dbReference>
<evidence type="ECO:0000259" key="14">
    <source>
        <dbReference type="Pfam" id="PF02852"/>
    </source>
</evidence>
<evidence type="ECO:0000256" key="2">
    <source>
        <dbReference type="ARBA" id="ARBA00012608"/>
    </source>
</evidence>
<dbReference type="GO" id="GO:1990234">
    <property type="term" value="C:transferase complex"/>
    <property type="evidence" value="ECO:0007669"/>
    <property type="project" value="UniProtKB-ARBA"/>
</dbReference>
<dbReference type="PANTHER" id="PTHR22912:SF151">
    <property type="entry name" value="DIHYDROLIPOYL DEHYDROGENASE, MITOCHONDRIAL"/>
    <property type="match status" value="1"/>
</dbReference>
<gene>
    <name evidence="16" type="primary">lpdA</name>
    <name evidence="16" type="ORF">D6201_05630</name>
</gene>
<sequence length="470" mass="49761">MAEYDYDILVIGAGPGGYVAAIRAAQLGLKTACAESRETLGGTCLNVGCIPSKAMLHASEFYDAAANGAMAEMGIDVTPKLNLPKMHDQRLDAVNGLTKGIEFLFKKNKVDWKKGLATFQDAHTVKVGEETVTAREVVIATGSSVTQLPGVEVDNENGVVVDSTGALELPKVPKKMVVIGGGVIGLELGSVWRRLGAEVTCVEFLDQILPGMDADVRKESNKIFKKQGIEFKLSTKVTGVEVKGKKAIVTVEPAKGGDAETMEVDCVLVSIGRRPNTEGLGLENIGLTPNERGQIEVDHEFKTSVEGVRAIGDCVPGPMLAHKAEDEGIAVAEWIAGETGIVNHDVIPNVVYTLPEIAGVGLTEEQALEKMGGDKKAIKTSKFPMMANSRAKTNHEPDGFVKVIAEAESDRVLGIWAIASVAGTMIAEAAIAMEFGATSEDIAYTCHAHPTHAEAIKEAAMGVQGKPIHI</sequence>
<dbReference type="SUPFAM" id="SSF55424">
    <property type="entry name" value="FAD/NAD-linked reductases, dimerisation (C-terminal) domain"/>
    <property type="match status" value="1"/>
</dbReference>
<evidence type="ECO:0000256" key="1">
    <source>
        <dbReference type="ARBA" id="ARBA00007532"/>
    </source>
</evidence>
<comment type="miscellaneous">
    <text evidence="13">The active site is a redox-active disulfide bond.</text>
</comment>
<evidence type="ECO:0000256" key="12">
    <source>
        <dbReference type="PIRSR" id="PIRSR000350-4"/>
    </source>
</evidence>
<dbReference type="Pfam" id="PF07992">
    <property type="entry name" value="Pyr_redox_2"/>
    <property type="match status" value="1"/>
</dbReference>
<evidence type="ECO:0000256" key="7">
    <source>
        <dbReference type="ARBA" id="ARBA00023157"/>
    </source>
</evidence>
<dbReference type="SUPFAM" id="SSF51905">
    <property type="entry name" value="FAD/NAD(P)-binding domain"/>
    <property type="match status" value="1"/>
</dbReference>
<evidence type="ECO:0000256" key="8">
    <source>
        <dbReference type="ARBA" id="ARBA00023284"/>
    </source>
</evidence>
<feature type="binding site" evidence="11">
    <location>
        <begin position="180"/>
        <end position="187"/>
    </location>
    <ligand>
        <name>NAD(+)</name>
        <dbReference type="ChEBI" id="CHEBI:57540"/>
    </ligand>
</feature>
<evidence type="ECO:0000256" key="5">
    <source>
        <dbReference type="ARBA" id="ARBA00023002"/>
    </source>
</evidence>
<dbReference type="NCBIfam" id="TIGR01350">
    <property type="entry name" value="lipoamide_DH"/>
    <property type="match status" value="1"/>
</dbReference>
<feature type="binding site" evidence="11">
    <location>
        <position position="313"/>
    </location>
    <ligand>
        <name>FAD</name>
        <dbReference type="ChEBI" id="CHEBI:57692"/>
    </ligand>
</feature>
<evidence type="ECO:0000256" key="10">
    <source>
        <dbReference type="PIRSR" id="PIRSR000350-2"/>
    </source>
</evidence>
<comment type="cofactor">
    <cofactor evidence="11 13">
        <name>FAD</name>
        <dbReference type="ChEBI" id="CHEBI:57692"/>
    </cofactor>
    <text evidence="11 13">Binds 1 FAD per subunit.</text>
</comment>
<dbReference type="Proteomes" id="UP000285232">
    <property type="component" value="Unassembled WGS sequence"/>
</dbReference>
<dbReference type="PANTHER" id="PTHR22912">
    <property type="entry name" value="DISULFIDE OXIDOREDUCTASE"/>
    <property type="match status" value="1"/>
</dbReference>
<dbReference type="GO" id="GO:0050660">
    <property type="term" value="F:flavin adenine dinucleotide binding"/>
    <property type="evidence" value="ECO:0007669"/>
    <property type="project" value="InterPro"/>
</dbReference>
<dbReference type="AlphaFoldDB" id="A0A419RT02"/>